<dbReference type="Proteomes" id="UP000824083">
    <property type="component" value="Unassembled WGS sequence"/>
</dbReference>
<dbReference type="InterPro" id="IPR001269">
    <property type="entry name" value="DUS_fam"/>
</dbReference>
<evidence type="ECO:0000256" key="6">
    <source>
        <dbReference type="ARBA" id="ARBA00022694"/>
    </source>
</evidence>
<reference evidence="16" key="2">
    <citation type="journal article" date="2021" name="PeerJ">
        <title>Extensive microbial diversity within the chicken gut microbiome revealed by metagenomics and culture.</title>
        <authorList>
            <person name="Gilroy R."/>
            <person name="Ravi A."/>
            <person name="Getino M."/>
            <person name="Pursley I."/>
            <person name="Horton D.L."/>
            <person name="Alikhan N.F."/>
            <person name="Baker D."/>
            <person name="Gharbi K."/>
            <person name="Hall N."/>
            <person name="Watson M."/>
            <person name="Adriaenssens E.M."/>
            <person name="Foster-Nyarko E."/>
            <person name="Jarju S."/>
            <person name="Secka A."/>
            <person name="Antonio M."/>
            <person name="Oren A."/>
            <person name="Chaudhuri R.R."/>
            <person name="La Ragione R."/>
            <person name="Hildebrand F."/>
            <person name="Pallen M.J."/>
        </authorList>
    </citation>
    <scope>NUCLEOTIDE SEQUENCE</scope>
    <source>
        <strain evidence="16">7463</strain>
    </source>
</reference>
<evidence type="ECO:0000256" key="3">
    <source>
        <dbReference type="ARBA" id="ARBA00022555"/>
    </source>
</evidence>
<feature type="domain" description="DUS-like FMN-binding" evidence="15">
    <location>
        <begin position="16"/>
        <end position="313"/>
    </location>
</feature>
<feature type="binding site" evidence="14">
    <location>
        <position position="174"/>
    </location>
    <ligand>
        <name>FMN</name>
        <dbReference type="ChEBI" id="CHEBI:58210"/>
    </ligand>
</feature>
<dbReference type="PIRSF" id="PIRSF006621">
    <property type="entry name" value="Dus"/>
    <property type="match status" value="1"/>
</dbReference>
<comment type="catalytic activity">
    <reaction evidence="11">
        <text>a 5,6-dihydrouridine in tRNA + NAD(+) = a uridine in tRNA + NADH + H(+)</text>
        <dbReference type="Rhea" id="RHEA:54452"/>
        <dbReference type="Rhea" id="RHEA-COMP:13339"/>
        <dbReference type="Rhea" id="RHEA-COMP:13887"/>
        <dbReference type="ChEBI" id="CHEBI:15378"/>
        <dbReference type="ChEBI" id="CHEBI:57540"/>
        <dbReference type="ChEBI" id="CHEBI:57945"/>
        <dbReference type="ChEBI" id="CHEBI:65315"/>
        <dbReference type="ChEBI" id="CHEBI:74443"/>
    </reaction>
</comment>
<accession>A0A9D1IIN4</accession>
<comment type="cofactor">
    <cofactor evidence="1 12 14">
        <name>FMN</name>
        <dbReference type="ChEBI" id="CHEBI:58210"/>
    </cofactor>
</comment>
<feature type="binding site" evidence="14">
    <location>
        <position position="72"/>
    </location>
    <ligand>
        <name>FMN</name>
        <dbReference type="ChEBI" id="CHEBI:58210"/>
    </ligand>
</feature>
<evidence type="ECO:0000256" key="4">
    <source>
        <dbReference type="ARBA" id="ARBA00022630"/>
    </source>
</evidence>
<dbReference type="CDD" id="cd02801">
    <property type="entry name" value="DUS_like_FMN"/>
    <property type="match status" value="1"/>
</dbReference>
<evidence type="ECO:0000256" key="11">
    <source>
        <dbReference type="ARBA" id="ARBA00048802"/>
    </source>
</evidence>
<comment type="function">
    <text evidence="2 12">Catalyzes the synthesis of 5,6-dihydrouridine (D), a modified base found in the D-loop of most tRNAs, via the reduction of the C5-C6 double bond in target uridines.</text>
</comment>
<dbReference type="InterPro" id="IPR004652">
    <property type="entry name" value="DusB-like"/>
</dbReference>
<dbReference type="AlphaFoldDB" id="A0A9D1IIN4"/>
<evidence type="ECO:0000256" key="14">
    <source>
        <dbReference type="PIRSR" id="PIRSR006621-2"/>
    </source>
</evidence>
<keyword evidence="6 12" id="KW-0819">tRNA processing</keyword>
<evidence type="ECO:0000256" key="2">
    <source>
        <dbReference type="ARBA" id="ARBA00002790"/>
    </source>
</evidence>
<dbReference type="InterPro" id="IPR035587">
    <property type="entry name" value="DUS-like_FMN-bd"/>
</dbReference>
<keyword evidence="7" id="KW-0521">NADP</keyword>
<comment type="catalytic activity">
    <reaction evidence="10">
        <text>a 5,6-dihydrouridine in tRNA + NADP(+) = a uridine in tRNA + NADPH + H(+)</text>
        <dbReference type="Rhea" id="RHEA:23624"/>
        <dbReference type="Rhea" id="RHEA-COMP:13339"/>
        <dbReference type="Rhea" id="RHEA-COMP:13887"/>
        <dbReference type="ChEBI" id="CHEBI:15378"/>
        <dbReference type="ChEBI" id="CHEBI:57783"/>
        <dbReference type="ChEBI" id="CHEBI:58349"/>
        <dbReference type="ChEBI" id="CHEBI:65315"/>
        <dbReference type="ChEBI" id="CHEBI:74443"/>
    </reaction>
</comment>
<feature type="binding site" evidence="14">
    <location>
        <begin position="18"/>
        <end position="20"/>
    </location>
    <ligand>
        <name>FMN</name>
        <dbReference type="ChEBI" id="CHEBI:58210"/>
    </ligand>
</feature>
<dbReference type="Gene3D" id="3.20.20.70">
    <property type="entry name" value="Aldolase class I"/>
    <property type="match status" value="1"/>
</dbReference>
<dbReference type="PANTHER" id="PTHR45846:SF1">
    <property type="entry name" value="TRNA-DIHYDROURIDINE(47) SYNTHASE [NAD(P)(+)]-LIKE"/>
    <property type="match status" value="1"/>
</dbReference>
<dbReference type="GO" id="GO:0017150">
    <property type="term" value="F:tRNA dihydrouridine synthase activity"/>
    <property type="evidence" value="ECO:0007669"/>
    <property type="project" value="InterPro"/>
</dbReference>
<evidence type="ECO:0000313" key="16">
    <source>
        <dbReference type="EMBL" id="HIU38003.1"/>
    </source>
</evidence>
<dbReference type="Gene3D" id="1.10.1200.80">
    <property type="entry name" value="Putative flavin oxidoreducatase, domain 2"/>
    <property type="match status" value="1"/>
</dbReference>
<keyword evidence="5 12" id="KW-0288">FMN</keyword>
<evidence type="ECO:0000256" key="1">
    <source>
        <dbReference type="ARBA" id="ARBA00001917"/>
    </source>
</evidence>
<dbReference type="PANTHER" id="PTHR45846">
    <property type="entry name" value="TRNA-DIHYDROURIDINE(47) SYNTHASE [NAD(P)(+)]-LIKE"/>
    <property type="match status" value="1"/>
</dbReference>
<keyword evidence="14" id="KW-0547">Nucleotide-binding</keyword>
<evidence type="ECO:0000256" key="5">
    <source>
        <dbReference type="ARBA" id="ARBA00022643"/>
    </source>
</evidence>
<evidence type="ECO:0000259" key="15">
    <source>
        <dbReference type="Pfam" id="PF01207"/>
    </source>
</evidence>
<dbReference type="SUPFAM" id="SSF51395">
    <property type="entry name" value="FMN-linked oxidoreductases"/>
    <property type="match status" value="1"/>
</dbReference>
<keyword evidence="3" id="KW-0820">tRNA-binding</keyword>
<protein>
    <recommendedName>
        <fullName evidence="12">tRNA-dihydrouridine synthase</fullName>
        <ecNumber evidence="12">1.3.1.-</ecNumber>
    </recommendedName>
</protein>
<evidence type="ECO:0000256" key="10">
    <source>
        <dbReference type="ARBA" id="ARBA00048205"/>
    </source>
</evidence>
<organism evidence="16 17">
    <name type="scientific">Candidatus Aphodousia faecigallinarum</name>
    <dbReference type="NCBI Taxonomy" id="2840677"/>
    <lineage>
        <taxon>Bacteria</taxon>
        <taxon>Pseudomonadati</taxon>
        <taxon>Pseudomonadota</taxon>
        <taxon>Betaproteobacteria</taxon>
        <taxon>Burkholderiales</taxon>
        <taxon>Sutterellaceae</taxon>
        <taxon>Sutterellaceae incertae sedis</taxon>
        <taxon>Candidatus Aphodousia</taxon>
    </lineage>
</organism>
<reference evidence="16" key="1">
    <citation type="submission" date="2020-10" db="EMBL/GenBank/DDBJ databases">
        <authorList>
            <person name="Gilroy R."/>
        </authorList>
    </citation>
    <scope>NUCLEOTIDE SEQUENCE</scope>
    <source>
        <strain evidence="16">7463</strain>
    </source>
</reference>
<gene>
    <name evidence="16" type="primary">dusB</name>
    <name evidence="16" type="ORF">IAC56_07015</name>
</gene>
<evidence type="ECO:0000313" key="17">
    <source>
        <dbReference type="Proteomes" id="UP000824083"/>
    </source>
</evidence>
<proteinExistence type="inferred from homology"/>
<sequence>MSFNLGQYRIDGKLFLAPMAGVTDAPFRCLCRSFGTDYAVGEMLASAPQLRASRKTLARLQFFENETPRVVQLLGADPMSLKQAFFWACEAGAQVIDFNMGCPAKKVCNVACGSALMREPSRSFEILEALAEASKESHVPVTLKCRTGWDEEHKNALIIARHAQDCGFAMVTIHGRTRLGGFESEVEYDTIAQAAQTLTIPVVANGDITDANKVRAVLRYTRASAVMIGRAALGRPWLFKEIKEELRNGQPFELSFHEKARAILTHRQWHLNLYGETVGVMTFRKHLIWYLTGWPGFEAVRAALCEAGRAQTQQDCLLRYFDHHGWL</sequence>
<evidence type="ECO:0000256" key="12">
    <source>
        <dbReference type="PIRNR" id="PIRNR006621"/>
    </source>
</evidence>
<dbReference type="NCBIfam" id="TIGR00737">
    <property type="entry name" value="nifR3_yhdG"/>
    <property type="match status" value="1"/>
</dbReference>
<feature type="binding site" evidence="14">
    <location>
        <position position="144"/>
    </location>
    <ligand>
        <name>FMN</name>
        <dbReference type="ChEBI" id="CHEBI:58210"/>
    </ligand>
</feature>
<feature type="active site" description="Proton donor" evidence="13">
    <location>
        <position position="102"/>
    </location>
</feature>
<dbReference type="EMBL" id="DVMY01000105">
    <property type="protein sequence ID" value="HIU38003.1"/>
    <property type="molecule type" value="Genomic_DNA"/>
</dbReference>
<dbReference type="InterPro" id="IPR024036">
    <property type="entry name" value="tRNA-dHydroUridine_Synthase_C"/>
</dbReference>
<evidence type="ECO:0000256" key="8">
    <source>
        <dbReference type="ARBA" id="ARBA00022884"/>
    </source>
</evidence>
<feature type="binding site" evidence="14">
    <location>
        <begin position="229"/>
        <end position="230"/>
    </location>
    <ligand>
        <name>FMN</name>
        <dbReference type="ChEBI" id="CHEBI:58210"/>
    </ligand>
</feature>
<comment type="similarity">
    <text evidence="12">Belongs to the dus family.</text>
</comment>
<keyword evidence="9 12" id="KW-0560">Oxidoreductase</keyword>
<dbReference type="InterPro" id="IPR018517">
    <property type="entry name" value="tRNA_hU_synthase_CS"/>
</dbReference>
<dbReference type="GO" id="GO:0050660">
    <property type="term" value="F:flavin adenine dinucleotide binding"/>
    <property type="evidence" value="ECO:0007669"/>
    <property type="project" value="InterPro"/>
</dbReference>
<evidence type="ECO:0000256" key="9">
    <source>
        <dbReference type="ARBA" id="ARBA00023002"/>
    </source>
</evidence>
<name>A0A9D1IIN4_9BURK</name>
<keyword evidence="8" id="KW-0694">RNA-binding</keyword>
<dbReference type="Pfam" id="PF01207">
    <property type="entry name" value="Dus"/>
    <property type="match status" value="1"/>
</dbReference>
<keyword evidence="4 12" id="KW-0285">Flavoprotein</keyword>
<evidence type="ECO:0000256" key="7">
    <source>
        <dbReference type="ARBA" id="ARBA00022857"/>
    </source>
</evidence>
<dbReference type="GO" id="GO:0000049">
    <property type="term" value="F:tRNA binding"/>
    <property type="evidence" value="ECO:0007669"/>
    <property type="project" value="UniProtKB-KW"/>
</dbReference>
<dbReference type="PROSITE" id="PS01136">
    <property type="entry name" value="UPF0034"/>
    <property type="match status" value="1"/>
</dbReference>
<dbReference type="EC" id="1.3.1.-" evidence="12"/>
<dbReference type="InterPro" id="IPR013785">
    <property type="entry name" value="Aldolase_TIM"/>
</dbReference>
<comment type="caution">
    <text evidence="16">The sequence shown here is derived from an EMBL/GenBank/DDBJ whole genome shotgun (WGS) entry which is preliminary data.</text>
</comment>
<evidence type="ECO:0000256" key="13">
    <source>
        <dbReference type="PIRSR" id="PIRSR006621-1"/>
    </source>
</evidence>